<dbReference type="GO" id="GO:0003700">
    <property type="term" value="F:DNA-binding transcription factor activity"/>
    <property type="evidence" value="ECO:0007669"/>
    <property type="project" value="UniProtKB-UniRule"/>
</dbReference>
<dbReference type="GO" id="GO:0003677">
    <property type="term" value="F:DNA binding"/>
    <property type="evidence" value="ECO:0007669"/>
    <property type="project" value="UniProtKB-UniRule"/>
</dbReference>
<evidence type="ECO:0000256" key="10">
    <source>
        <dbReference type="SAM" id="MobiDB-lite"/>
    </source>
</evidence>
<evidence type="ECO:0000256" key="7">
    <source>
        <dbReference type="ARBA" id="ARBA00023242"/>
    </source>
</evidence>
<evidence type="ECO:0000259" key="11">
    <source>
        <dbReference type="PROSITE" id="PS50884"/>
    </source>
</evidence>
<evidence type="ECO:0000256" key="2">
    <source>
        <dbReference type="ARBA" id="ARBA00022771"/>
    </source>
</evidence>
<keyword evidence="12" id="KW-1185">Reference proteome</keyword>
<evidence type="ECO:0000313" key="13">
    <source>
        <dbReference type="RefSeq" id="XP_056842849.1"/>
    </source>
</evidence>
<comment type="subcellular location">
    <subcellularLocation>
        <location evidence="8 9">Nucleus</location>
    </subcellularLocation>
</comment>
<keyword evidence="7 8" id="KW-0539">Nucleus</keyword>
<evidence type="ECO:0000256" key="3">
    <source>
        <dbReference type="ARBA" id="ARBA00022833"/>
    </source>
</evidence>
<reference evidence="12" key="1">
    <citation type="journal article" date="2019" name="Database">
        <title>The radish genome database (RadishGD): an integrated information resource for radish genomics.</title>
        <authorList>
            <person name="Yu H.J."/>
            <person name="Baek S."/>
            <person name="Lee Y.J."/>
            <person name="Cho A."/>
            <person name="Mun J.H."/>
        </authorList>
    </citation>
    <scope>NUCLEOTIDE SEQUENCE [LARGE SCALE GENOMIC DNA]</scope>
    <source>
        <strain evidence="12">cv. WK10039</strain>
    </source>
</reference>
<sequence>MQDIHDYSMTGGGSTGRFYGGGGGGDRRMRAHQNNILNHHQSLKCPRCNSLNTKFCYYNNYNLSQPRHFCKNCRRYWTKGGVLRNVPVGGGCRKAKRSKSKQEQPPSSSADKPTTQDVEEKSTSSESSSLTASNSTVPTAVTTTTTTTAAAVKVAPSGFVDTDMPNLKLYGNRTEWSGLLGQGSSDGGASSEVGGFSAAAIGPTSFGYGGSSVNQLCIADHLKLEGNTVQQQFGDLTAQIDPEMRYKPLDWGSGGGDQTLFDLTTTVDHEYWSRSQWRSSNHQDDRNGLDNFFFDGEHKDLGNCKEEERESRAVAWLKPLNYE</sequence>
<proteinExistence type="predicted"/>
<keyword evidence="1 9" id="KW-0479">Metal-binding</keyword>
<dbReference type="PANTHER" id="PTHR31992">
    <property type="entry name" value="DOF ZINC FINGER PROTEIN DOF1.4-RELATED"/>
    <property type="match status" value="1"/>
</dbReference>
<dbReference type="Pfam" id="PF02701">
    <property type="entry name" value="Zn_ribbon_Dof"/>
    <property type="match status" value="1"/>
</dbReference>
<dbReference type="PROSITE" id="PS50884">
    <property type="entry name" value="ZF_DOF_2"/>
    <property type="match status" value="1"/>
</dbReference>
<evidence type="ECO:0000313" key="12">
    <source>
        <dbReference type="Proteomes" id="UP000504610"/>
    </source>
</evidence>
<dbReference type="GO" id="GO:0005634">
    <property type="term" value="C:nucleus"/>
    <property type="evidence" value="ECO:0007669"/>
    <property type="project" value="UniProtKB-SubCell"/>
</dbReference>
<dbReference type="GeneID" id="108809720"/>
<keyword evidence="3 9" id="KW-0862">Zinc</keyword>
<dbReference type="OrthoDB" id="1927254at2759"/>
<accession>A0A9W3BUB9</accession>
<dbReference type="AlphaFoldDB" id="A0A9W3BUB9"/>
<feature type="compositionally biased region" description="Low complexity" evidence="10">
    <location>
        <begin position="124"/>
        <end position="138"/>
    </location>
</feature>
<evidence type="ECO:0000256" key="4">
    <source>
        <dbReference type="ARBA" id="ARBA00023015"/>
    </source>
</evidence>
<dbReference type="InterPro" id="IPR003851">
    <property type="entry name" value="Znf_Dof"/>
</dbReference>
<keyword evidence="4 9" id="KW-0805">Transcription regulation</keyword>
<feature type="domain" description="Dof-type" evidence="11">
    <location>
        <begin position="43"/>
        <end position="97"/>
    </location>
</feature>
<gene>
    <name evidence="13" type="primary">LOC108809720</name>
</gene>
<organism evidence="12 13">
    <name type="scientific">Raphanus sativus</name>
    <name type="common">Radish</name>
    <name type="synonym">Raphanus raphanistrum var. sativus</name>
    <dbReference type="NCBI Taxonomy" id="3726"/>
    <lineage>
        <taxon>Eukaryota</taxon>
        <taxon>Viridiplantae</taxon>
        <taxon>Streptophyta</taxon>
        <taxon>Embryophyta</taxon>
        <taxon>Tracheophyta</taxon>
        <taxon>Spermatophyta</taxon>
        <taxon>Magnoliopsida</taxon>
        <taxon>eudicotyledons</taxon>
        <taxon>Gunneridae</taxon>
        <taxon>Pentapetalae</taxon>
        <taxon>rosids</taxon>
        <taxon>malvids</taxon>
        <taxon>Brassicales</taxon>
        <taxon>Brassicaceae</taxon>
        <taxon>Brassiceae</taxon>
        <taxon>Raphanus</taxon>
    </lineage>
</organism>
<feature type="region of interest" description="Disordered" evidence="10">
    <location>
        <begin position="88"/>
        <end position="138"/>
    </location>
</feature>
<evidence type="ECO:0000256" key="5">
    <source>
        <dbReference type="ARBA" id="ARBA00023125"/>
    </source>
</evidence>
<keyword evidence="2 8" id="KW-0863">Zinc-finger</keyword>
<dbReference type="Proteomes" id="UP000504610">
    <property type="component" value="Chromosome 6"/>
</dbReference>
<dbReference type="InterPro" id="IPR045174">
    <property type="entry name" value="Dof"/>
</dbReference>
<evidence type="ECO:0000256" key="1">
    <source>
        <dbReference type="ARBA" id="ARBA00022723"/>
    </source>
</evidence>
<dbReference type="PANTHER" id="PTHR31992:SF314">
    <property type="entry name" value="DOF ZINC FINGER PROTEIN DOF5.4"/>
    <property type="match status" value="1"/>
</dbReference>
<dbReference type="GO" id="GO:0008270">
    <property type="term" value="F:zinc ion binding"/>
    <property type="evidence" value="ECO:0007669"/>
    <property type="project" value="UniProtKB-KW"/>
</dbReference>
<evidence type="ECO:0000256" key="9">
    <source>
        <dbReference type="RuleBase" id="RU369094"/>
    </source>
</evidence>
<dbReference type="RefSeq" id="XP_056842849.1">
    <property type="nucleotide sequence ID" value="XM_056986869.1"/>
</dbReference>
<dbReference type="PROSITE" id="PS01361">
    <property type="entry name" value="ZF_DOF_1"/>
    <property type="match status" value="1"/>
</dbReference>
<reference evidence="13" key="2">
    <citation type="submission" date="2025-08" db="UniProtKB">
        <authorList>
            <consortium name="RefSeq"/>
        </authorList>
    </citation>
    <scope>IDENTIFICATION</scope>
    <source>
        <tissue evidence="13">Leaf</tissue>
    </source>
</reference>
<comment type="function">
    <text evidence="9">Transcription factor that binds specifically to a 5'-AA[AG]G-3' consensus core sequence.</text>
</comment>
<evidence type="ECO:0000256" key="6">
    <source>
        <dbReference type="ARBA" id="ARBA00023163"/>
    </source>
</evidence>
<evidence type="ECO:0000256" key="8">
    <source>
        <dbReference type="PROSITE-ProRule" id="PRU00071"/>
    </source>
</evidence>
<keyword evidence="5 8" id="KW-0238">DNA-binding</keyword>
<name>A0A9W3BUB9_RAPSA</name>
<keyword evidence="6 9" id="KW-0804">Transcription</keyword>
<protein>
    <recommendedName>
        <fullName evidence="9">Dof zinc finger protein</fullName>
    </recommendedName>
</protein>